<dbReference type="InterPro" id="IPR050942">
    <property type="entry name" value="F-box_BR-signaling"/>
</dbReference>
<dbReference type="Pfam" id="PF00646">
    <property type="entry name" value="F-box"/>
    <property type="match status" value="1"/>
</dbReference>
<dbReference type="InterPro" id="IPR036047">
    <property type="entry name" value="F-box-like_dom_sf"/>
</dbReference>
<dbReference type="CDD" id="cd09917">
    <property type="entry name" value="F-box_SF"/>
    <property type="match status" value="1"/>
</dbReference>
<evidence type="ECO:0008006" key="5">
    <source>
        <dbReference type="Google" id="ProtNLM"/>
    </source>
</evidence>
<reference evidence="3 4" key="1">
    <citation type="journal article" date="2023" name="G3 (Bethesda)">
        <title>A chromosome-length genome assembly and annotation of blackberry (Rubus argutus, cv. 'Hillquist').</title>
        <authorList>
            <person name="Bruna T."/>
            <person name="Aryal R."/>
            <person name="Dudchenko O."/>
            <person name="Sargent D.J."/>
            <person name="Mead D."/>
            <person name="Buti M."/>
            <person name="Cavallini A."/>
            <person name="Hytonen T."/>
            <person name="Andres J."/>
            <person name="Pham M."/>
            <person name="Weisz D."/>
            <person name="Mascagni F."/>
            <person name="Usai G."/>
            <person name="Natali L."/>
            <person name="Bassil N."/>
            <person name="Fernandez G.E."/>
            <person name="Lomsadze A."/>
            <person name="Armour M."/>
            <person name="Olukolu B."/>
            <person name="Poorten T."/>
            <person name="Britton C."/>
            <person name="Davik J."/>
            <person name="Ashrafi H."/>
            <person name="Aiden E.L."/>
            <person name="Borodovsky M."/>
            <person name="Worthington M."/>
        </authorList>
    </citation>
    <scope>NUCLEOTIDE SEQUENCE [LARGE SCALE GENOMIC DNA]</scope>
    <source>
        <strain evidence="3">PI 553951</strain>
    </source>
</reference>
<dbReference type="Gene3D" id="1.20.1280.50">
    <property type="match status" value="1"/>
</dbReference>
<dbReference type="SUPFAM" id="SSF50965">
    <property type="entry name" value="Galactose oxidase, central domain"/>
    <property type="match status" value="1"/>
</dbReference>
<accession>A0AAW1X4P0</accession>
<comment type="caution">
    <text evidence="3">The sequence shown here is derived from an EMBL/GenBank/DDBJ whole genome shotgun (WGS) entry which is preliminary data.</text>
</comment>
<dbReference type="SUPFAM" id="SSF81383">
    <property type="entry name" value="F-box domain"/>
    <property type="match status" value="1"/>
</dbReference>
<dbReference type="PANTHER" id="PTHR44259:SF15">
    <property type="entry name" value="F-BOX PROTEIN KIB2-RELATED"/>
    <property type="match status" value="1"/>
</dbReference>
<name>A0AAW1X4P0_RUBAR</name>
<gene>
    <name evidence="3" type="ORF">M0R45_018572</name>
</gene>
<evidence type="ECO:0000313" key="3">
    <source>
        <dbReference type="EMBL" id="KAK9931293.1"/>
    </source>
</evidence>
<keyword evidence="4" id="KW-1185">Reference proteome</keyword>
<dbReference type="EMBL" id="JBEDUW010000004">
    <property type="protein sequence ID" value="KAK9931293.1"/>
    <property type="molecule type" value="Genomic_DNA"/>
</dbReference>
<proteinExistence type="predicted"/>
<dbReference type="InterPro" id="IPR001810">
    <property type="entry name" value="F-box_dom"/>
</dbReference>
<protein>
    <recommendedName>
        <fullName evidence="5">F-box domain-containing protein</fullName>
    </recommendedName>
</protein>
<dbReference type="InterPro" id="IPR011043">
    <property type="entry name" value="Gal_Oxase/kelch_b-propeller"/>
</dbReference>
<sequence length="376" mass="43126">MEDKLFPYRCTKRTTKETPPPPPKWSDLHTGLLEMILRHLAFSDILRFKAVCSSWNFAAKSYTSAPYYIPYPQFPWLMLPSRPQDVANSTLRFFSLPEKKMYTKKLFQHFADAWCVGSSHGWLVVFDNMSIPHLLNPITGEIFRLPSMSSMAQSFDKRSVLKAILSSHPLGQNNKKVSIVVMYAATLPNNVSLAFYERGQEGKWTELDGQHRNYCDVMFHNAQLYAITRNPGTLEVWDFRNSIPIKTIHIRPAVNKINSAPKRGYLVESLGEILRVEEFRDIYTLNSTGNKWGWEKVECLGDRVLFLGGNQSMSFSARDLPGCQENSIYFTPSHPQNNGYRTALGVYSLKGKVVESLYVIDHSNRYQPPFFIIPHP</sequence>
<feature type="domain" description="F-box" evidence="1">
    <location>
        <begin position="25"/>
        <end position="61"/>
    </location>
</feature>
<organism evidence="3 4">
    <name type="scientific">Rubus argutus</name>
    <name type="common">Southern blackberry</name>
    <dbReference type="NCBI Taxonomy" id="59490"/>
    <lineage>
        <taxon>Eukaryota</taxon>
        <taxon>Viridiplantae</taxon>
        <taxon>Streptophyta</taxon>
        <taxon>Embryophyta</taxon>
        <taxon>Tracheophyta</taxon>
        <taxon>Spermatophyta</taxon>
        <taxon>Magnoliopsida</taxon>
        <taxon>eudicotyledons</taxon>
        <taxon>Gunneridae</taxon>
        <taxon>Pentapetalae</taxon>
        <taxon>rosids</taxon>
        <taxon>fabids</taxon>
        <taxon>Rosales</taxon>
        <taxon>Rosaceae</taxon>
        <taxon>Rosoideae</taxon>
        <taxon>Rosoideae incertae sedis</taxon>
        <taxon>Rubus</taxon>
    </lineage>
</organism>
<dbReference type="PANTHER" id="PTHR44259">
    <property type="entry name" value="OS07G0183000 PROTEIN-RELATED"/>
    <property type="match status" value="1"/>
</dbReference>
<evidence type="ECO:0000259" key="1">
    <source>
        <dbReference type="Pfam" id="PF00646"/>
    </source>
</evidence>
<dbReference type="Pfam" id="PF03478">
    <property type="entry name" value="Beta-prop_KIB1-4"/>
    <property type="match status" value="1"/>
</dbReference>
<dbReference type="InterPro" id="IPR005174">
    <property type="entry name" value="KIB1-4_b-propeller"/>
</dbReference>
<evidence type="ECO:0000259" key="2">
    <source>
        <dbReference type="Pfam" id="PF03478"/>
    </source>
</evidence>
<evidence type="ECO:0000313" key="4">
    <source>
        <dbReference type="Proteomes" id="UP001457282"/>
    </source>
</evidence>
<feature type="domain" description="KIB1-4 beta-propeller" evidence="2">
    <location>
        <begin position="93"/>
        <end position="348"/>
    </location>
</feature>
<dbReference type="AlphaFoldDB" id="A0AAW1X4P0"/>
<dbReference type="Proteomes" id="UP001457282">
    <property type="component" value="Unassembled WGS sequence"/>
</dbReference>